<organism evidence="1 2">
    <name type="scientific">Clonostachys chloroleuca</name>
    <dbReference type="NCBI Taxonomy" id="1926264"/>
    <lineage>
        <taxon>Eukaryota</taxon>
        <taxon>Fungi</taxon>
        <taxon>Dikarya</taxon>
        <taxon>Ascomycota</taxon>
        <taxon>Pezizomycotina</taxon>
        <taxon>Sordariomycetes</taxon>
        <taxon>Hypocreomycetidae</taxon>
        <taxon>Hypocreales</taxon>
        <taxon>Bionectriaceae</taxon>
        <taxon>Clonostachys</taxon>
    </lineage>
</organism>
<comment type="caution">
    <text evidence="1">The sequence shown here is derived from an EMBL/GenBank/DDBJ whole genome shotgun (WGS) entry which is preliminary data.</text>
</comment>
<evidence type="ECO:0000313" key="1">
    <source>
        <dbReference type="EMBL" id="CAI6086555.1"/>
    </source>
</evidence>
<evidence type="ECO:0000313" key="2">
    <source>
        <dbReference type="Proteomes" id="UP001160390"/>
    </source>
</evidence>
<feature type="non-terminal residue" evidence="1">
    <location>
        <position position="119"/>
    </location>
</feature>
<dbReference type="Proteomes" id="UP001160390">
    <property type="component" value="Unassembled WGS sequence"/>
</dbReference>
<dbReference type="EMBL" id="CABFNP030000786">
    <property type="protein sequence ID" value="CAI6086555.1"/>
    <property type="molecule type" value="Genomic_DNA"/>
</dbReference>
<sequence length="119" mass="12289">MKALFDAFKNSEANVETWGGVVSWSWSSATTPDHGAESMRVNLPESCGASRRYWAKAACSAAQPPMESIRNVRLLSVPVLDAVALLPAGAEGFLSAVAGSTCSESAATTSSPGAPSSVR</sequence>
<keyword evidence="2" id="KW-1185">Reference proteome</keyword>
<proteinExistence type="predicted"/>
<accession>A0AA35LZ60</accession>
<dbReference type="AlphaFoldDB" id="A0AA35LZ60"/>
<name>A0AA35LZ60_9HYPO</name>
<gene>
    <name evidence="1" type="ORF">CCHLO57077_00010258</name>
</gene>
<reference evidence="1" key="1">
    <citation type="submission" date="2023-01" db="EMBL/GenBank/DDBJ databases">
        <authorList>
            <person name="Piombo E."/>
        </authorList>
    </citation>
    <scope>NUCLEOTIDE SEQUENCE</scope>
</reference>
<protein>
    <submittedName>
        <fullName evidence="1">Uncharacterized protein</fullName>
    </submittedName>
</protein>